<reference evidence="1" key="1">
    <citation type="journal article" date="2021" name="Proc. Natl. Acad. Sci. U.S.A.">
        <title>A Catalog of Tens of Thousands of Viruses from Human Metagenomes Reveals Hidden Associations with Chronic Diseases.</title>
        <authorList>
            <person name="Tisza M.J."/>
            <person name="Buck C.B."/>
        </authorList>
    </citation>
    <scope>NUCLEOTIDE SEQUENCE</scope>
    <source>
        <strain evidence="1">CtkyY8</strain>
    </source>
</reference>
<organism evidence="1">
    <name type="scientific">virus sp. ctkyY8</name>
    <dbReference type="NCBI Taxonomy" id="2827995"/>
    <lineage>
        <taxon>Viruses</taxon>
    </lineage>
</organism>
<dbReference type="EMBL" id="BK059095">
    <property type="protein sequence ID" value="DAE29564.1"/>
    <property type="molecule type" value="Genomic_DNA"/>
</dbReference>
<accession>A0A8S5RF10</accession>
<evidence type="ECO:0000313" key="1">
    <source>
        <dbReference type="EMBL" id="DAE29564.1"/>
    </source>
</evidence>
<protein>
    <submittedName>
        <fullName evidence="1">Uncharacterized protein</fullName>
    </submittedName>
</protein>
<name>A0A8S5RF10_9VIRU</name>
<sequence>MKSPPTESHIEFIKIFSFCILELYRRLWGYG</sequence>
<proteinExistence type="predicted"/>